<proteinExistence type="predicted"/>
<gene>
    <name evidence="2" type="ORF">SG35_026935</name>
</gene>
<dbReference type="EMBL" id="CP059735">
    <property type="protein sequence ID" value="WDD98822.1"/>
    <property type="molecule type" value="Genomic_DNA"/>
</dbReference>
<sequence>MSNWYKANACSIRLRAKPNFLVIRTINPNNGELEIEYKNYSLVPVTLEVNSIDSADKNVATPSLNGNTPATVDVPRRPNKHVFAKPSHDERKVGDWKPQNKGNTTLDARVDVKNKSNMLIASVSPKDDVSVN</sequence>
<feature type="compositionally biased region" description="Basic and acidic residues" evidence="1">
    <location>
        <begin position="86"/>
        <end position="95"/>
    </location>
</feature>
<dbReference type="KEGG" id="tact:SG35_026935"/>
<name>A0AAE9YSS5_9GAMM</name>
<reference evidence="2 3" key="2">
    <citation type="journal article" date="2022" name="Mar. Drugs">
        <title>Bioassay-Guided Fractionation Leads to the Detection of Cholic Acid Generated by the Rare Thalassomonas sp.</title>
        <authorList>
            <person name="Pheiffer F."/>
            <person name="Schneider Y.K."/>
            <person name="Hansen E.H."/>
            <person name="Andersen J.H."/>
            <person name="Isaksson J."/>
            <person name="Busche T."/>
            <person name="R C."/>
            <person name="Kalinowski J."/>
            <person name="Zyl L.V."/>
            <person name="Trindade M."/>
        </authorList>
    </citation>
    <scope>NUCLEOTIDE SEQUENCE [LARGE SCALE GENOMIC DNA]</scope>
    <source>
        <strain evidence="2 3">A5K-106</strain>
    </source>
</reference>
<evidence type="ECO:0000256" key="1">
    <source>
        <dbReference type="SAM" id="MobiDB-lite"/>
    </source>
</evidence>
<organism evidence="2 3">
    <name type="scientific">Thalassomonas actiniarum</name>
    <dbReference type="NCBI Taxonomy" id="485447"/>
    <lineage>
        <taxon>Bacteria</taxon>
        <taxon>Pseudomonadati</taxon>
        <taxon>Pseudomonadota</taxon>
        <taxon>Gammaproteobacteria</taxon>
        <taxon>Alteromonadales</taxon>
        <taxon>Colwelliaceae</taxon>
        <taxon>Thalassomonas</taxon>
    </lineage>
</organism>
<evidence type="ECO:0000313" key="2">
    <source>
        <dbReference type="EMBL" id="WDD98822.1"/>
    </source>
</evidence>
<keyword evidence="3" id="KW-1185">Reference proteome</keyword>
<feature type="region of interest" description="Disordered" evidence="1">
    <location>
        <begin position="57"/>
        <end position="110"/>
    </location>
</feature>
<protein>
    <submittedName>
        <fullName evidence="2">Uncharacterized protein</fullName>
    </submittedName>
</protein>
<accession>A0AAE9YSS5</accession>
<dbReference type="Proteomes" id="UP000032568">
    <property type="component" value="Chromosome"/>
</dbReference>
<reference evidence="2 3" key="1">
    <citation type="journal article" date="2015" name="Genome Announc.">
        <title>Draft Genome Sequences of Marine Isolates of Thalassomonas viridans and Thalassomonas actiniarum.</title>
        <authorList>
            <person name="Olonade I."/>
            <person name="van Zyl L.J."/>
            <person name="Trindade M."/>
        </authorList>
    </citation>
    <scope>NUCLEOTIDE SEQUENCE [LARGE SCALE GENOMIC DNA]</scope>
    <source>
        <strain evidence="2 3">A5K-106</strain>
    </source>
</reference>
<evidence type="ECO:0000313" key="3">
    <source>
        <dbReference type="Proteomes" id="UP000032568"/>
    </source>
</evidence>
<dbReference type="AlphaFoldDB" id="A0AAE9YSS5"/>
<feature type="compositionally biased region" description="Polar residues" evidence="1">
    <location>
        <begin position="60"/>
        <end position="70"/>
    </location>
</feature>
<dbReference type="RefSeq" id="WP_044834216.1">
    <property type="nucleotide sequence ID" value="NZ_CP059735.1"/>
</dbReference>